<sequence length="452" mass="52497">MNATAALREQARQILESNWTGRFTRPAPRLYPHQWSWDAAFIALGWAHVDQKRAQQELRHLFRAQWRNGLVPHIVFDRRARGYFPGPQVWETHRCPHAPARKATSGVVQPPLHATAAWAIYQQATDRSAARAFLEELFPKLVAWHDYLFRERDPQGEGLVYIRHPWESGMDNAPLWDGIEQRMHLNPSDRPRYRRVDTMLVAEADRPTGAEYDRYVYLVRLFAEAGYDEARIREACPFLVQDVLFNTLLCQAEQDLAEIASVLGEDPEPFRQRARRVAEAVNRCLWDEQRALYFDYDLGVSQRIWVRMAACFTPLFASIPDGLQAARLVSHLEASGFFNWDGSRYSVPSYDPNGLGFSPVQYWRGPVWININWLLIEGLARYGYTEHAAHLCRTVRLLVERHGFYEYYHPYTGEGHGSEQFSWTAALVLDLLARRPTWMQWGVRSTRRRAVA</sequence>
<dbReference type="STRING" id="633813.SAMN04488087_1748"/>
<reference evidence="6" key="1">
    <citation type="submission" date="2016-11" db="EMBL/GenBank/DDBJ databases">
        <authorList>
            <person name="Varghese N."/>
            <person name="Submissions S."/>
        </authorList>
    </citation>
    <scope>NUCLEOTIDE SEQUENCE [LARGE SCALE GENOMIC DNA]</scope>
    <source>
        <strain evidence="6">DSM 22212</strain>
    </source>
</reference>
<dbReference type="PANTHER" id="PTHR10412:SF11">
    <property type="entry name" value="MANNOSYL-OLIGOSACCHARIDE GLUCOSIDASE"/>
    <property type="match status" value="1"/>
</dbReference>
<evidence type="ECO:0000256" key="2">
    <source>
        <dbReference type="ARBA" id="ARBA00022801"/>
    </source>
</evidence>
<dbReference type="GO" id="GO:0009311">
    <property type="term" value="P:oligosaccharide metabolic process"/>
    <property type="evidence" value="ECO:0007669"/>
    <property type="project" value="InterPro"/>
</dbReference>
<feature type="domain" description="Mannosylglycerate hydrolase MGH1-like glycoside hydrolase" evidence="4">
    <location>
        <begin position="31"/>
        <end position="424"/>
    </location>
</feature>
<evidence type="ECO:0000256" key="3">
    <source>
        <dbReference type="ARBA" id="ARBA00023295"/>
    </source>
</evidence>
<evidence type="ECO:0000259" key="4">
    <source>
        <dbReference type="Pfam" id="PF22422"/>
    </source>
</evidence>
<dbReference type="GO" id="GO:0006487">
    <property type="term" value="P:protein N-linked glycosylation"/>
    <property type="evidence" value="ECO:0007669"/>
    <property type="project" value="TreeGrafter"/>
</dbReference>
<protein>
    <submittedName>
        <fullName evidence="5">Trehalase</fullName>
    </submittedName>
</protein>
<organism evidence="5 6">
    <name type="scientific">Rhodothermus profundi</name>
    <dbReference type="NCBI Taxonomy" id="633813"/>
    <lineage>
        <taxon>Bacteria</taxon>
        <taxon>Pseudomonadati</taxon>
        <taxon>Rhodothermota</taxon>
        <taxon>Rhodothermia</taxon>
        <taxon>Rhodothermales</taxon>
        <taxon>Rhodothermaceae</taxon>
        <taxon>Rhodothermus</taxon>
    </lineage>
</organism>
<name>A0A1M6UK95_9BACT</name>
<keyword evidence="2" id="KW-0378">Hydrolase</keyword>
<dbReference type="Proteomes" id="UP000185812">
    <property type="component" value="Unassembled WGS sequence"/>
</dbReference>
<dbReference type="EMBL" id="FRAU01000005">
    <property type="protein sequence ID" value="SHK69665.1"/>
    <property type="molecule type" value="Genomic_DNA"/>
</dbReference>
<dbReference type="AlphaFoldDB" id="A0A1M6UK95"/>
<dbReference type="SUPFAM" id="SSF48208">
    <property type="entry name" value="Six-hairpin glycosidases"/>
    <property type="match status" value="1"/>
</dbReference>
<comment type="similarity">
    <text evidence="1">Belongs to the glycosyl hydrolase 63 family.</text>
</comment>
<keyword evidence="6" id="KW-1185">Reference proteome</keyword>
<evidence type="ECO:0000313" key="6">
    <source>
        <dbReference type="Proteomes" id="UP000185812"/>
    </source>
</evidence>
<dbReference type="InterPro" id="IPR054491">
    <property type="entry name" value="MGH1-like_GH"/>
</dbReference>
<keyword evidence="3" id="KW-0326">Glycosidase</keyword>
<evidence type="ECO:0000256" key="1">
    <source>
        <dbReference type="ARBA" id="ARBA00010833"/>
    </source>
</evidence>
<dbReference type="InterPro" id="IPR004888">
    <property type="entry name" value="Glycoside_hydrolase_63"/>
</dbReference>
<dbReference type="OrthoDB" id="9781878at2"/>
<dbReference type="RefSeq" id="WP_072715581.1">
    <property type="nucleotide sequence ID" value="NZ_FRAU01000005.1"/>
</dbReference>
<gene>
    <name evidence="5" type="ORF">SAMN04488087_1748</name>
</gene>
<dbReference type="Gene3D" id="1.50.10.10">
    <property type="match status" value="1"/>
</dbReference>
<accession>A0A1M6UK95</accession>
<dbReference type="GO" id="GO:0004573">
    <property type="term" value="F:Glc3Man9GlcNAc2 oligosaccharide glucosidase activity"/>
    <property type="evidence" value="ECO:0007669"/>
    <property type="project" value="InterPro"/>
</dbReference>
<evidence type="ECO:0000313" key="5">
    <source>
        <dbReference type="EMBL" id="SHK69665.1"/>
    </source>
</evidence>
<dbReference type="InterPro" id="IPR008928">
    <property type="entry name" value="6-hairpin_glycosidase_sf"/>
</dbReference>
<dbReference type="InterPro" id="IPR012341">
    <property type="entry name" value="6hp_glycosidase-like_sf"/>
</dbReference>
<dbReference type="PANTHER" id="PTHR10412">
    <property type="entry name" value="MANNOSYL-OLIGOSACCHARIDE GLUCOSIDASE"/>
    <property type="match status" value="1"/>
</dbReference>
<proteinExistence type="inferred from homology"/>
<dbReference type="Pfam" id="PF22422">
    <property type="entry name" value="MGH1-like_GH"/>
    <property type="match status" value="1"/>
</dbReference>